<evidence type="ECO:0000256" key="1">
    <source>
        <dbReference type="SAM" id="Coils"/>
    </source>
</evidence>
<dbReference type="Proteomes" id="UP001190700">
    <property type="component" value="Unassembled WGS sequence"/>
</dbReference>
<gene>
    <name evidence="3" type="ORF">CYMTET_8948</name>
</gene>
<feature type="region of interest" description="Disordered" evidence="2">
    <location>
        <begin position="408"/>
        <end position="487"/>
    </location>
</feature>
<feature type="region of interest" description="Disordered" evidence="2">
    <location>
        <begin position="580"/>
        <end position="644"/>
    </location>
</feature>
<proteinExistence type="predicted"/>
<comment type="caution">
    <text evidence="3">The sequence shown here is derived from an EMBL/GenBank/DDBJ whole genome shotgun (WGS) entry which is preliminary data.</text>
</comment>
<sequence length="1189" mass="126967">MPPSDTPRRSARPATTDREHSFLNGARRNARTAYPMQQGALPLPSSPAATAFTERRVTFSEQGVGNTLSVQAAEFQPSANLPGPPATPLTNAVLARGEGTPLDDMATVVRGAPRSMTARQAGSRGPSVPHSQPGAGILHSTPIRRGVFAETPEGPDSVTTAATPHTWSGAQRMTEYGQLPTPYAANAAPGSSTRAPYSTTSSSRPADTPLQENRGLHPVRLPSGGGHSGGHLGGQRSDVPDWRHPQRRQTDERGHPRQPDRHVTDLLTDERHRLAATYSAGAVSVSMPASASLPGIEREMTGGGTGGRDIHTHITHLASTGLTSTPTESPISMLNHATAAARTPPVPTSSTITEAIDSIRPPPSTPGVTAAARQQFEDLARSFQDPAAVPVQPAPAFYAGQSGSYATHPYTTASPESKPWPETHELPPTSSPSRPMPPGPPVQPTRSATPAEQSVSHIPVRHQDSLFGSGVMPAPARESRRQRRRQRLDQYWGASGQPIWSHAGHSYPAPPYPALPQPSPAHHLAPWRAAAGAMPAAGFPVPLPQPAVIADSVPFEDPATAIRQLALRFDEFMLKYPTAGSPSPASALPAGALSEHPKTPSSDPDGFSSTSSKSGSLPAPTPDRTTPSPPASSQPSHDEESPTVSVLLWTTKGESFWLTSRPTGVVIDLGEEVRPRFRLPSTRQSGTSSDLDVVWSTLHHVGLNIQDLAAHGSVLVPERLEVDEGAAYALLITRAQVTAARKVADQRGGQQRRLPMFAWATIPDTALESDTAEFDTVGLQAWAALTTTEAYLFRSTPSSAQAAPATPVASQSPGPATPKAILARPPTNLPSPSRSAGLLPLHSALAQFPGHHDLMGEADPTVVYRESKTVADILKLVRDIPMYPATEDMVSTDADISALPPFTEALTNMVCHGVVAFALQRMSAYKLGQTVITMPELLREIAQRRLRPRSLTFLKQGNAMNSEAWVQRYGTLAPFLADVARSVLDDIALTVMDRLMDDHLNLQMPEEWERLHPNSTALQHVITVATKAENAERLVNPRPVGTSAPAASRTPWRGGRPPARLNAVQDLRQEPGVTDESAAELDAGADLCVQQSGSQPPSMTRPPRRCFVCQSEQHLWANCPDEAKKKAWVADAPARLARRRQANDAQVAALELDLDDLEDEADALDLFQSGELAAAVSSEQSTAEISWCD</sequence>
<feature type="compositionally biased region" description="Gly residues" evidence="2">
    <location>
        <begin position="223"/>
        <end position="233"/>
    </location>
</feature>
<keyword evidence="1" id="KW-0175">Coiled coil</keyword>
<protein>
    <submittedName>
        <fullName evidence="3">Uncharacterized protein</fullName>
    </submittedName>
</protein>
<feature type="region of interest" description="Disordered" evidence="2">
    <location>
        <begin position="1037"/>
        <end position="1058"/>
    </location>
</feature>
<feature type="region of interest" description="Disordered" evidence="2">
    <location>
        <begin position="116"/>
        <end position="169"/>
    </location>
</feature>
<accession>A0AAE0LFI2</accession>
<feature type="region of interest" description="Disordered" evidence="2">
    <location>
        <begin position="1"/>
        <end position="46"/>
    </location>
</feature>
<evidence type="ECO:0000313" key="4">
    <source>
        <dbReference type="Proteomes" id="UP001190700"/>
    </source>
</evidence>
<feature type="compositionally biased region" description="Low complexity" evidence="2">
    <location>
        <begin position="802"/>
        <end position="813"/>
    </location>
</feature>
<keyword evidence="4" id="KW-1185">Reference proteome</keyword>
<name>A0AAE0LFI2_9CHLO</name>
<reference evidence="3 4" key="1">
    <citation type="journal article" date="2015" name="Genome Biol. Evol.">
        <title>Comparative Genomics of a Bacterivorous Green Alga Reveals Evolutionary Causalities and Consequences of Phago-Mixotrophic Mode of Nutrition.</title>
        <authorList>
            <person name="Burns J.A."/>
            <person name="Paasch A."/>
            <person name="Narechania A."/>
            <person name="Kim E."/>
        </authorList>
    </citation>
    <scope>NUCLEOTIDE SEQUENCE [LARGE SCALE GENOMIC DNA]</scope>
    <source>
        <strain evidence="3 4">PLY_AMNH</strain>
    </source>
</reference>
<dbReference type="EMBL" id="LGRX02002856">
    <property type="protein sequence ID" value="KAK3283353.1"/>
    <property type="molecule type" value="Genomic_DNA"/>
</dbReference>
<evidence type="ECO:0000313" key="3">
    <source>
        <dbReference type="EMBL" id="KAK3283353.1"/>
    </source>
</evidence>
<feature type="compositionally biased region" description="Basic and acidic residues" evidence="2">
    <location>
        <begin position="238"/>
        <end position="264"/>
    </location>
</feature>
<evidence type="ECO:0000256" key="2">
    <source>
        <dbReference type="SAM" id="MobiDB-lite"/>
    </source>
</evidence>
<dbReference type="AlphaFoldDB" id="A0AAE0LFI2"/>
<organism evidence="3 4">
    <name type="scientific">Cymbomonas tetramitiformis</name>
    <dbReference type="NCBI Taxonomy" id="36881"/>
    <lineage>
        <taxon>Eukaryota</taxon>
        <taxon>Viridiplantae</taxon>
        <taxon>Chlorophyta</taxon>
        <taxon>Pyramimonadophyceae</taxon>
        <taxon>Pyramimonadales</taxon>
        <taxon>Pyramimonadaceae</taxon>
        <taxon>Cymbomonas</taxon>
    </lineage>
</organism>
<feature type="region of interest" description="Disordered" evidence="2">
    <location>
        <begin position="802"/>
        <end position="836"/>
    </location>
</feature>
<feature type="compositionally biased region" description="Polar residues" evidence="2">
    <location>
        <begin position="157"/>
        <end position="169"/>
    </location>
</feature>
<feature type="region of interest" description="Disordered" evidence="2">
    <location>
        <begin position="181"/>
        <end position="264"/>
    </location>
</feature>
<feature type="compositionally biased region" description="Pro residues" evidence="2">
    <location>
        <begin position="434"/>
        <end position="443"/>
    </location>
</feature>
<feature type="compositionally biased region" description="Low complexity" evidence="2">
    <location>
        <begin position="580"/>
        <end position="616"/>
    </location>
</feature>
<feature type="compositionally biased region" description="Polar residues" evidence="2">
    <location>
        <begin position="445"/>
        <end position="456"/>
    </location>
</feature>
<feature type="compositionally biased region" description="Polar residues" evidence="2">
    <location>
        <begin position="189"/>
        <end position="205"/>
    </location>
</feature>
<feature type="coiled-coil region" evidence="1">
    <location>
        <begin position="1140"/>
        <end position="1167"/>
    </location>
</feature>